<reference evidence="7" key="1">
    <citation type="submission" date="2022-06" db="EMBL/GenBank/DDBJ databases">
        <title>New Polynucleobacter species.</title>
        <authorList>
            <person name="Hahn M.W."/>
        </authorList>
    </citation>
    <scope>NUCLEOTIDE SEQUENCE</scope>
    <source>
        <strain evidence="7">UK-FUSCHL-C3</strain>
    </source>
</reference>
<dbReference type="AlphaFoldDB" id="A0AAU8A1Y3"/>
<comment type="subcellular location">
    <subcellularLocation>
        <location evidence="1">Cell inner membrane</location>
    </subcellularLocation>
</comment>
<organism evidence="7">
    <name type="scientific">Polynucleobacter sp. UK-FUSCHL-C3</name>
    <dbReference type="NCBI Taxonomy" id="2955208"/>
    <lineage>
        <taxon>Bacteria</taxon>
        <taxon>Pseudomonadati</taxon>
        <taxon>Pseudomonadota</taxon>
        <taxon>Betaproteobacteria</taxon>
        <taxon>Burkholderiales</taxon>
        <taxon>Burkholderiaceae</taxon>
        <taxon>Polynucleobacter</taxon>
    </lineage>
</organism>
<dbReference type="EMBL" id="CP099959">
    <property type="protein sequence ID" value="XCC57674.1"/>
    <property type="molecule type" value="Genomic_DNA"/>
</dbReference>
<dbReference type="RefSeq" id="WP_353438745.1">
    <property type="nucleotide sequence ID" value="NZ_CP099959.1"/>
</dbReference>
<dbReference type="Pfam" id="PF03279">
    <property type="entry name" value="Lip_A_acyltrans"/>
    <property type="match status" value="1"/>
</dbReference>
<sequence>MMNWFHTFFNYIALSILRLFAFVPYTWTVQTGYALGSLFGRLPHQRKRVVLTNLRLCFPELKINQIENLAIEHWRLFGRSVLERSRIWLGSAEQIVSMIEIQSEVKLGDCKPRIFVIPHFVGLEGGFMALSAMAAEKSWPRGAGLYQNMKNPFFNQKIIEWRNRFGGKSIARQSRLLELIREIKSGNFIFIAPDIDLGPKDSVFVPFFGIQANTITAISRLARACNAEVCLMITTLNADRSKYICRIQRALENFPSDDPVADTARLNRCFEDEIRKRPAEYYWVHKRFKYRPPGEANLYD</sequence>
<dbReference type="PANTHER" id="PTHR30606">
    <property type="entry name" value="LIPID A BIOSYNTHESIS LAUROYL ACYLTRANSFERASE"/>
    <property type="match status" value="1"/>
</dbReference>
<dbReference type="GO" id="GO:0016746">
    <property type="term" value="F:acyltransferase activity"/>
    <property type="evidence" value="ECO:0007669"/>
    <property type="project" value="UniProtKB-KW"/>
</dbReference>
<dbReference type="CDD" id="cd07984">
    <property type="entry name" value="LPLAT_LABLAT-like"/>
    <property type="match status" value="1"/>
</dbReference>
<evidence type="ECO:0000256" key="6">
    <source>
        <dbReference type="ARBA" id="ARBA00023315"/>
    </source>
</evidence>
<protein>
    <submittedName>
        <fullName evidence="7">Lipid A biosynthesis acyltransferase</fullName>
    </submittedName>
</protein>
<evidence type="ECO:0000256" key="5">
    <source>
        <dbReference type="ARBA" id="ARBA00023136"/>
    </source>
</evidence>
<evidence type="ECO:0000256" key="3">
    <source>
        <dbReference type="ARBA" id="ARBA00022519"/>
    </source>
</evidence>
<evidence type="ECO:0000256" key="1">
    <source>
        <dbReference type="ARBA" id="ARBA00004533"/>
    </source>
</evidence>
<dbReference type="InterPro" id="IPR004960">
    <property type="entry name" value="LipA_acyltrans"/>
</dbReference>
<keyword evidence="5" id="KW-0472">Membrane</keyword>
<keyword evidence="6 7" id="KW-0012">Acyltransferase</keyword>
<gene>
    <name evidence="7" type="ORF">NKE59_09370</name>
</gene>
<name>A0AAU8A1Y3_9BURK</name>
<keyword evidence="4" id="KW-0808">Transferase</keyword>
<evidence type="ECO:0000256" key="2">
    <source>
        <dbReference type="ARBA" id="ARBA00022475"/>
    </source>
</evidence>
<dbReference type="PIRSF" id="PIRSF026649">
    <property type="entry name" value="MsbB"/>
    <property type="match status" value="1"/>
</dbReference>
<dbReference type="PANTHER" id="PTHR30606:SF9">
    <property type="entry name" value="LIPID A BIOSYNTHESIS LAUROYLTRANSFERASE"/>
    <property type="match status" value="1"/>
</dbReference>
<evidence type="ECO:0000256" key="4">
    <source>
        <dbReference type="ARBA" id="ARBA00022679"/>
    </source>
</evidence>
<keyword evidence="3" id="KW-0997">Cell inner membrane</keyword>
<keyword evidence="2" id="KW-1003">Cell membrane</keyword>
<dbReference type="GO" id="GO:0009247">
    <property type="term" value="P:glycolipid biosynthetic process"/>
    <property type="evidence" value="ECO:0007669"/>
    <property type="project" value="UniProtKB-ARBA"/>
</dbReference>
<accession>A0AAU8A1Y3</accession>
<dbReference type="GO" id="GO:0005886">
    <property type="term" value="C:plasma membrane"/>
    <property type="evidence" value="ECO:0007669"/>
    <property type="project" value="UniProtKB-SubCell"/>
</dbReference>
<evidence type="ECO:0000313" key="7">
    <source>
        <dbReference type="EMBL" id="XCC57674.1"/>
    </source>
</evidence>
<proteinExistence type="predicted"/>